<dbReference type="Pfam" id="PF24568">
    <property type="entry name" value="CC_PcsB"/>
    <property type="match status" value="1"/>
</dbReference>
<feature type="region of interest" description="Disordered" evidence="7">
    <location>
        <begin position="263"/>
        <end position="346"/>
    </location>
</feature>
<sequence>MTDSTECARSRQTHHAPSVASATPGRSSVRRSCFEAVVRAKKGEAMMQTNLPLSRRSFIAASAVLAAAAACVPSIAYADPTSAEKMAEADEVRSRVSAMNSDLERLAEEYYAALDEHDAAVIARDEAQGRIDEASSHIRQLQEKLGTRATSMYRTGNSSMLDMLLGATTFEQFVTNWSLLTKMNKQDALLINQTKELRQQIEVEEQEFANQERIASEKAEQARTTKEQAEVTVSALQAELDSLDEEARQLLLKEEEEAAAALRAAEAERLAREQEEAERQAREQAAQNQPQQTVSDPEPSTGNNDPEPNPSTPEEPETPSDPGNSWTEPDPEPEPDPTPSMPAPPANGSVVAYAEYCLGTPYVWGGNTPGVGLDCSGLTYWCYQQVGITIPRTTYGMKDAASWVGAVSEAQPGDILWSYGHVGICTEAGGGTYIHAPTFGQVVSYSSWPQFSYALRF</sequence>
<feature type="transmembrane region" description="Helical" evidence="8">
    <location>
        <begin position="57"/>
        <end position="78"/>
    </location>
</feature>
<comment type="caution">
    <text evidence="10">The sequence shown here is derived from an EMBL/GenBank/DDBJ whole genome shotgun (WGS) entry which is preliminary data.</text>
</comment>
<evidence type="ECO:0000256" key="4">
    <source>
        <dbReference type="ARBA" id="ARBA00022801"/>
    </source>
</evidence>
<evidence type="ECO:0000313" key="10">
    <source>
        <dbReference type="EMBL" id="NBI35151.1"/>
    </source>
</evidence>
<evidence type="ECO:0000256" key="6">
    <source>
        <dbReference type="SAM" id="Coils"/>
    </source>
</evidence>
<reference evidence="10" key="1">
    <citation type="submission" date="2018-08" db="EMBL/GenBank/DDBJ databases">
        <title>Murine metabolic-syndrome-specific gut microbial biobank.</title>
        <authorList>
            <person name="Liu C."/>
        </authorList>
    </citation>
    <scope>NUCLEOTIDE SEQUENCE [LARGE SCALE GENOMIC DNA]</scope>
    <source>
        <strain evidence="10">Z82</strain>
    </source>
</reference>
<feature type="compositionally biased region" description="Polar residues" evidence="7">
    <location>
        <begin position="288"/>
        <end position="303"/>
    </location>
</feature>
<dbReference type="GO" id="GO:0008234">
    <property type="term" value="F:cysteine-type peptidase activity"/>
    <property type="evidence" value="ECO:0007669"/>
    <property type="project" value="UniProtKB-KW"/>
</dbReference>
<feature type="compositionally biased region" description="Pro residues" evidence="7">
    <location>
        <begin position="336"/>
        <end position="345"/>
    </location>
</feature>
<protein>
    <submittedName>
        <fullName evidence="10">Twin-arginine translocation signal domain-containing protein</fullName>
    </submittedName>
</protein>
<dbReference type="PROSITE" id="PS51318">
    <property type="entry name" value="TAT"/>
    <property type="match status" value="1"/>
</dbReference>
<proteinExistence type="inferred from homology"/>
<keyword evidence="8" id="KW-1133">Transmembrane helix</keyword>
<dbReference type="InterPro" id="IPR000064">
    <property type="entry name" value="NLP_P60_dom"/>
</dbReference>
<comment type="similarity">
    <text evidence="1">Belongs to the peptidase C40 family.</text>
</comment>
<dbReference type="PANTHER" id="PTHR47053">
    <property type="entry name" value="MUREIN DD-ENDOPEPTIDASE MEPH-RELATED"/>
    <property type="match status" value="1"/>
</dbReference>
<feature type="region of interest" description="Disordered" evidence="7">
    <location>
        <begin position="1"/>
        <end position="25"/>
    </location>
</feature>
<keyword evidence="8" id="KW-0472">Membrane</keyword>
<dbReference type="PANTHER" id="PTHR47053:SF1">
    <property type="entry name" value="MUREIN DD-ENDOPEPTIDASE MEPH-RELATED"/>
    <property type="match status" value="1"/>
</dbReference>
<dbReference type="EMBL" id="QWKH01000080">
    <property type="protein sequence ID" value="NBI35151.1"/>
    <property type="molecule type" value="Genomic_DNA"/>
</dbReference>
<dbReference type="Gene3D" id="6.10.250.3150">
    <property type="match status" value="1"/>
</dbReference>
<dbReference type="SUPFAM" id="SSF54001">
    <property type="entry name" value="Cysteine proteinases"/>
    <property type="match status" value="1"/>
</dbReference>
<evidence type="ECO:0000256" key="5">
    <source>
        <dbReference type="ARBA" id="ARBA00022807"/>
    </source>
</evidence>
<name>A0A7C9P5S3_9BACT</name>
<feature type="domain" description="NlpC/P60" evidence="9">
    <location>
        <begin position="344"/>
        <end position="457"/>
    </location>
</feature>
<dbReference type="InterPro" id="IPR019546">
    <property type="entry name" value="TAT_signal_bac_arc"/>
</dbReference>
<keyword evidence="5" id="KW-0788">Thiol protease</keyword>
<evidence type="ECO:0000256" key="3">
    <source>
        <dbReference type="ARBA" id="ARBA00022729"/>
    </source>
</evidence>
<evidence type="ECO:0000256" key="7">
    <source>
        <dbReference type="SAM" id="MobiDB-lite"/>
    </source>
</evidence>
<evidence type="ECO:0000256" key="1">
    <source>
        <dbReference type="ARBA" id="ARBA00007074"/>
    </source>
</evidence>
<dbReference type="InterPro" id="IPR057309">
    <property type="entry name" value="PcsB_CC"/>
</dbReference>
<dbReference type="InterPro" id="IPR038765">
    <property type="entry name" value="Papain-like_cys_pep_sf"/>
</dbReference>
<keyword evidence="4" id="KW-0378">Hydrolase</keyword>
<organism evidence="10">
    <name type="scientific">Muribaculaceae bacterium Z82</name>
    <dbReference type="NCBI Taxonomy" id="2304548"/>
    <lineage>
        <taxon>Bacteria</taxon>
        <taxon>Pseudomonadati</taxon>
        <taxon>Bacteroidota</taxon>
        <taxon>Bacteroidia</taxon>
        <taxon>Bacteroidales</taxon>
        <taxon>Muribaculaceae</taxon>
    </lineage>
</organism>
<dbReference type="InterPro" id="IPR006311">
    <property type="entry name" value="TAT_signal"/>
</dbReference>
<keyword evidence="2" id="KW-0645">Protease</keyword>
<dbReference type="NCBIfam" id="TIGR01409">
    <property type="entry name" value="TAT_signal_seq"/>
    <property type="match status" value="1"/>
</dbReference>
<dbReference type="PROSITE" id="PS51935">
    <property type="entry name" value="NLPC_P60"/>
    <property type="match status" value="1"/>
</dbReference>
<accession>A0A7C9P5S3</accession>
<dbReference type="InterPro" id="IPR051202">
    <property type="entry name" value="Peptidase_C40"/>
</dbReference>
<dbReference type="GO" id="GO:0006508">
    <property type="term" value="P:proteolysis"/>
    <property type="evidence" value="ECO:0007669"/>
    <property type="project" value="UniProtKB-KW"/>
</dbReference>
<keyword evidence="8" id="KW-0812">Transmembrane</keyword>
<dbReference type="Gene3D" id="3.90.1720.10">
    <property type="entry name" value="endopeptidase domain like (from Nostoc punctiforme)"/>
    <property type="match status" value="1"/>
</dbReference>
<evidence type="ECO:0000256" key="8">
    <source>
        <dbReference type="SAM" id="Phobius"/>
    </source>
</evidence>
<evidence type="ECO:0000259" key="9">
    <source>
        <dbReference type="PROSITE" id="PS51935"/>
    </source>
</evidence>
<dbReference type="Pfam" id="PF00877">
    <property type="entry name" value="NLPC_P60"/>
    <property type="match status" value="1"/>
</dbReference>
<feature type="coiled-coil region" evidence="6">
    <location>
        <begin position="89"/>
        <end position="144"/>
    </location>
</feature>
<keyword evidence="6" id="KW-0175">Coiled coil</keyword>
<gene>
    <name evidence="10" type="ORF">D1639_08950</name>
</gene>
<evidence type="ECO:0000256" key="2">
    <source>
        <dbReference type="ARBA" id="ARBA00022670"/>
    </source>
</evidence>
<dbReference type="AlphaFoldDB" id="A0A7C9P5S3"/>
<feature type="compositionally biased region" description="Basic and acidic residues" evidence="7">
    <location>
        <begin position="265"/>
        <end position="282"/>
    </location>
</feature>
<keyword evidence="3" id="KW-0732">Signal</keyword>